<reference evidence="1 2" key="1">
    <citation type="submission" date="2015-01" db="EMBL/GenBank/DDBJ databases">
        <title>Evolution of Trichinella species and genotypes.</title>
        <authorList>
            <person name="Korhonen P.K."/>
            <person name="Edoardo P."/>
            <person name="Giuseppe L.R."/>
            <person name="Gasser R.B."/>
        </authorList>
    </citation>
    <scope>NUCLEOTIDE SEQUENCE [LARGE SCALE GENOMIC DNA]</scope>
    <source>
        <strain evidence="1">ISS37</strain>
    </source>
</reference>
<evidence type="ECO:0000313" key="1">
    <source>
        <dbReference type="EMBL" id="KRX16389.1"/>
    </source>
</evidence>
<keyword evidence="2" id="KW-1185">Reference proteome</keyword>
<dbReference type="Proteomes" id="UP000054630">
    <property type="component" value="Unassembled WGS sequence"/>
</dbReference>
<protein>
    <submittedName>
        <fullName evidence="1">Uncharacterized protein</fullName>
    </submittedName>
</protein>
<dbReference type="EMBL" id="JYDL01000108">
    <property type="protein sequence ID" value="KRX16389.1"/>
    <property type="molecule type" value="Genomic_DNA"/>
</dbReference>
<name>A0A0V0RQ82_9BILA</name>
<dbReference type="AlphaFoldDB" id="A0A0V0RQ82"/>
<sequence>MYASINKAAVLSVNLYPQTIICNFEIALIPLSLLAMGPNGNKIEPKWDHPDDLIPETELTLISNIVSACEQCAVCVNAVGRTAETVLEFLLRNFKEQSSCISKQSVCSSSSSCILI</sequence>
<evidence type="ECO:0000313" key="2">
    <source>
        <dbReference type="Proteomes" id="UP000054630"/>
    </source>
</evidence>
<proteinExistence type="predicted"/>
<organism evidence="1 2">
    <name type="scientific">Trichinella nelsoni</name>
    <dbReference type="NCBI Taxonomy" id="6336"/>
    <lineage>
        <taxon>Eukaryota</taxon>
        <taxon>Metazoa</taxon>
        <taxon>Ecdysozoa</taxon>
        <taxon>Nematoda</taxon>
        <taxon>Enoplea</taxon>
        <taxon>Dorylaimia</taxon>
        <taxon>Trichinellida</taxon>
        <taxon>Trichinellidae</taxon>
        <taxon>Trichinella</taxon>
    </lineage>
</organism>
<comment type="caution">
    <text evidence="1">The sequence shown here is derived from an EMBL/GenBank/DDBJ whole genome shotgun (WGS) entry which is preliminary data.</text>
</comment>
<accession>A0A0V0RQ82</accession>
<gene>
    <name evidence="1" type="ORF">T07_9223</name>
</gene>